<dbReference type="PANTHER" id="PTHR30462:SF0">
    <property type="entry name" value="INTERMEMBRANE TRANSPORT PROTEIN YEBT"/>
    <property type="match status" value="1"/>
</dbReference>
<comment type="subcellular location">
    <subcellularLocation>
        <location evidence="1">Cell inner membrane</location>
    </subcellularLocation>
</comment>
<keyword evidence="5 7" id="KW-1133">Transmembrane helix</keyword>
<evidence type="ECO:0000259" key="8">
    <source>
        <dbReference type="Pfam" id="PF02470"/>
    </source>
</evidence>
<reference evidence="9 10" key="1">
    <citation type="submission" date="2019-04" db="EMBL/GenBank/DDBJ databases">
        <authorList>
            <person name="Hwang J.C."/>
        </authorList>
    </citation>
    <scope>NUCLEOTIDE SEQUENCE [LARGE SCALE GENOMIC DNA]</scope>
    <source>
        <strain evidence="9 10">IMCC35002</strain>
    </source>
</reference>
<evidence type="ECO:0000256" key="7">
    <source>
        <dbReference type="SAM" id="Phobius"/>
    </source>
</evidence>
<evidence type="ECO:0000256" key="5">
    <source>
        <dbReference type="ARBA" id="ARBA00022989"/>
    </source>
</evidence>
<feature type="domain" description="Mce/MlaD" evidence="8">
    <location>
        <begin position="501"/>
        <end position="545"/>
    </location>
</feature>
<evidence type="ECO:0000313" key="9">
    <source>
        <dbReference type="EMBL" id="TKB57492.1"/>
    </source>
</evidence>
<feature type="domain" description="Mce/MlaD" evidence="8">
    <location>
        <begin position="379"/>
        <end position="446"/>
    </location>
</feature>
<evidence type="ECO:0000313" key="10">
    <source>
        <dbReference type="Proteomes" id="UP000305675"/>
    </source>
</evidence>
<evidence type="ECO:0000256" key="3">
    <source>
        <dbReference type="ARBA" id="ARBA00022519"/>
    </source>
</evidence>
<dbReference type="AlphaFoldDB" id="A0A4V5NWG3"/>
<dbReference type="Proteomes" id="UP000305675">
    <property type="component" value="Unassembled WGS sequence"/>
</dbReference>
<dbReference type="PANTHER" id="PTHR30462">
    <property type="entry name" value="INTERMEMBRANE TRANSPORT PROTEIN PQIB-RELATED"/>
    <property type="match status" value="1"/>
</dbReference>
<accession>A0A4V5NWG3</accession>
<dbReference type="GO" id="GO:0005886">
    <property type="term" value="C:plasma membrane"/>
    <property type="evidence" value="ECO:0007669"/>
    <property type="project" value="UniProtKB-SubCell"/>
</dbReference>
<evidence type="ECO:0000256" key="2">
    <source>
        <dbReference type="ARBA" id="ARBA00022475"/>
    </source>
</evidence>
<evidence type="ECO:0000256" key="1">
    <source>
        <dbReference type="ARBA" id="ARBA00004533"/>
    </source>
</evidence>
<keyword evidence="2" id="KW-1003">Cell membrane</keyword>
<dbReference type="Pfam" id="PF02470">
    <property type="entry name" value="MlaD"/>
    <property type="match status" value="7"/>
</dbReference>
<evidence type="ECO:0000256" key="6">
    <source>
        <dbReference type="ARBA" id="ARBA00023136"/>
    </source>
</evidence>
<comment type="caution">
    <text evidence="9">The sequence shown here is derived from an EMBL/GenBank/DDBJ whole genome shotgun (WGS) entry which is preliminary data.</text>
</comment>
<dbReference type="InterPro" id="IPR051800">
    <property type="entry name" value="PqiA-PqiB_transport"/>
</dbReference>
<feature type="domain" description="Mce/MlaD" evidence="8">
    <location>
        <begin position="41"/>
        <end position="132"/>
    </location>
</feature>
<feature type="domain" description="Mce/MlaD" evidence="8">
    <location>
        <begin position="728"/>
        <end position="787"/>
    </location>
</feature>
<proteinExistence type="predicted"/>
<dbReference type="OrthoDB" id="9806984at2"/>
<dbReference type="InterPro" id="IPR003399">
    <property type="entry name" value="Mce/MlaD"/>
</dbReference>
<dbReference type="RefSeq" id="WP_136862137.1">
    <property type="nucleotide sequence ID" value="NZ_SWCJ01000002.1"/>
</dbReference>
<keyword evidence="10" id="KW-1185">Reference proteome</keyword>
<gene>
    <name evidence="9" type="ORF">FCL42_04250</name>
</gene>
<keyword evidence="4 7" id="KW-0812">Transmembrane</keyword>
<name>A0A4V5NWG3_9GAMM</name>
<sequence>MSELESARIKRKKLISPIWILPFLAAVLGAWLLVSYVKQQGTDITIHFPDANGIEANKTLVRYQGVNVGTVHDVSLNDTDDGVVVSVKMEHTVSHLLNRDTQFWLVSPKASLAGVEGLDTLFSGNYIAMKPGQGEPRLEFTADTMAPTSEDGATIFQLTTMASNHLNAGSGVYFQQVKVGSILQTKLDPTTQSVRITAQVDEEYRSLLKQQSRFWSVSGVQAKASLDGISIEMESLAALLTGGVAFDSPTNSEVATSGSQFPLFENRGQAYGGVGFTLSAPSATGLKVGSDIRWQGVNVGEIDGISAKSDGVTLEATLFDGYQHLLKQGSQFWQVKAQIGLTKVKAPANLLFGDHIDMLAGNGDDNYQFELAQQPPRPGILITATHPTAKGLTSGSLIYYRGLVAGEVKSVSLGKEDVRFTLLIDDEFSPLIGANSKFWIQSGAAIKADLSKISIETAPVSQLIAPSITFSASEVAQKPTQAVTLFDNEKHATDAEPLWLKLTADSADNLSVGSPVYFKQLEVGQIRSLRADKDQVTVRISIDDGYRHLYQPQSRFWKYSGVRIEGSLNNFSVDTPPIMGLMRGGLSFANLDDSSARTNKWVFDSQSEALADVSRFTIVFPASAEIAKGAPVKFHQQPLGSVERIRFSDDLSQLIATVAIDQRWASHFQVEGAKYYVAKAELGLTNTKNLSNLVFGNFIAALPSTGNLKSQFHAIDTVTDAIGRTGSRRVTLTKSTLGSIKIGSPILYRQLQVGQVIGHRLAPQADKVEIQIEVWSNYEHLLNGSSRFWNASGLSVKLGLFSGAEIHTESLDTLLMGGIAFATKDATNDDNQIQPGQQFRLHQKSKPEWLKWDSPL</sequence>
<keyword evidence="3" id="KW-0997">Cell inner membrane</keyword>
<feature type="domain" description="Mce/MlaD" evidence="8">
    <location>
        <begin position="615"/>
        <end position="663"/>
    </location>
</feature>
<keyword evidence="6 7" id="KW-0472">Membrane</keyword>
<feature type="domain" description="Mce/MlaD" evidence="8">
    <location>
        <begin position="160"/>
        <end position="213"/>
    </location>
</feature>
<evidence type="ECO:0000256" key="4">
    <source>
        <dbReference type="ARBA" id="ARBA00022692"/>
    </source>
</evidence>
<organism evidence="9 10">
    <name type="scientific">Ferrimonas aestuarii</name>
    <dbReference type="NCBI Taxonomy" id="2569539"/>
    <lineage>
        <taxon>Bacteria</taxon>
        <taxon>Pseudomonadati</taxon>
        <taxon>Pseudomonadota</taxon>
        <taxon>Gammaproteobacteria</taxon>
        <taxon>Alteromonadales</taxon>
        <taxon>Ferrimonadaceae</taxon>
        <taxon>Ferrimonas</taxon>
    </lineage>
</organism>
<feature type="transmembrane region" description="Helical" evidence="7">
    <location>
        <begin position="18"/>
        <end position="37"/>
    </location>
</feature>
<protein>
    <submittedName>
        <fullName evidence="9">MCE family protein</fullName>
    </submittedName>
</protein>
<feature type="domain" description="Mce/MlaD" evidence="8">
    <location>
        <begin position="274"/>
        <end position="335"/>
    </location>
</feature>
<dbReference type="EMBL" id="SWCJ01000002">
    <property type="protein sequence ID" value="TKB57492.1"/>
    <property type="molecule type" value="Genomic_DNA"/>
</dbReference>